<dbReference type="KEGG" id="pyr:P186_2048"/>
<reference evidence="1 2" key="1">
    <citation type="journal article" date="2012" name="J. Bacteriol.">
        <title>Complete genome sequence of strain 1860, a crenarchaeon of the genus pyrobaculum able to grow with various electron acceptors.</title>
        <authorList>
            <person name="Mardanov A.V."/>
            <person name="Gumerov V.M."/>
            <person name="Slobodkina G.B."/>
            <person name="Beletsky A.V."/>
            <person name="Bonch-Osmolovskaya E.A."/>
            <person name="Ravin N.V."/>
            <person name="Skryabin K.G."/>
        </authorList>
    </citation>
    <scope>NUCLEOTIDE SEQUENCE [LARGE SCALE GENOMIC DNA]</scope>
    <source>
        <strain evidence="1 2">1860</strain>
    </source>
</reference>
<dbReference type="Proteomes" id="UP000005867">
    <property type="component" value="Chromosome"/>
</dbReference>
<dbReference type="STRING" id="1104324.P186_2048"/>
<dbReference type="HOGENOM" id="CLU_3227974_0_0_2"/>
<protein>
    <submittedName>
        <fullName evidence="1">Uncharacterized protein</fullName>
    </submittedName>
</protein>
<organism evidence="1 2">
    <name type="scientific">Pyrobaculum ferrireducens</name>
    <dbReference type="NCBI Taxonomy" id="1104324"/>
    <lineage>
        <taxon>Archaea</taxon>
        <taxon>Thermoproteota</taxon>
        <taxon>Thermoprotei</taxon>
        <taxon>Thermoproteales</taxon>
        <taxon>Thermoproteaceae</taxon>
        <taxon>Pyrobaculum</taxon>
    </lineage>
</organism>
<proteinExistence type="predicted"/>
<sequence length="43" mass="4312">MPPPSAALAADLCGWFAVTCGLEFGRAACNAALTWPEPSGTCG</sequence>
<keyword evidence="2" id="KW-1185">Reference proteome</keyword>
<accession>G7VIG3</accession>
<evidence type="ECO:0000313" key="2">
    <source>
        <dbReference type="Proteomes" id="UP000005867"/>
    </source>
</evidence>
<gene>
    <name evidence="1" type="ORF">P186_2048</name>
</gene>
<name>G7VIG3_9CREN</name>
<dbReference type="AlphaFoldDB" id="G7VIG3"/>
<dbReference type="BioCyc" id="PSP1104324:GJSN-1999-MONOMER"/>
<evidence type="ECO:0000313" key="1">
    <source>
        <dbReference type="EMBL" id="AET33443.1"/>
    </source>
</evidence>
<dbReference type="EMBL" id="CP003098">
    <property type="protein sequence ID" value="AET33443.1"/>
    <property type="molecule type" value="Genomic_DNA"/>
</dbReference>